<reference evidence="1" key="1">
    <citation type="submission" date="2021-02" db="EMBL/GenBank/DDBJ databases">
        <authorList>
            <person name="Nowell W R."/>
        </authorList>
    </citation>
    <scope>NUCLEOTIDE SEQUENCE</scope>
    <source>
        <strain evidence="1">Ploen Becks lab</strain>
    </source>
</reference>
<evidence type="ECO:0000313" key="2">
    <source>
        <dbReference type="Proteomes" id="UP000663879"/>
    </source>
</evidence>
<dbReference type="InterPro" id="IPR036397">
    <property type="entry name" value="RNaseH_sf"/>
</dbReference>
<evidence type="ECO:0008006" key="3">
    <source>
        <dbReference type="Google" id="ProtNLM"/>
    </source>
</evidence>
<dbReference type="EMBL" id="CAJNOC010000805">
    <property type="protein sequence ID" value="CAF0805074.1"/>
    <property type="molecule type" value="Genomic_DNA"/>
</dbReference>
<dbReference type="InterPro" id="IPR012337">
    <property type="entry name" value="RNaseH-like_sf"/>
</dbReference>
<dbReference type="OrthoDB" id="413122at2759"/>
<organism evidence="1 2">
    <name type="scientific">Brachionus calyciflorus</name>
    <dbReference type="NCBI Taxonomy" id="104777"/>
    <lineage>
        <taxon>Eukaryota</taxon>
        <taxon>Metazoa</taxon>
        <taxon>Spiralia</taxon>
        <taxon>Gnathifera</taxon>
        <taxon>Rotifera</taxon>
        <taxon>Eurotatoria</taxon>
        <taxon>Monogononta</taxon>
        <taxon>Pseudotrocha</taxon>
        <taxon>Ploima</taxon>
        <taxon>Brachionidae</taxon>
        <taxon>Brachionus</taxon>
    </lineage>
</organism>
<gene>
    <name evidence="1" type="ORF">OXX778_LOCUS6672</name>
</gene>
<protein>
    <recommendedName>
        <fullName evidence="3">Integrase catalytic domain-containing protein</fullName>
    </recommendedName>
</protein>
<dbReference type="AlphaFoldDB" id="A0A813T1S6"/>
<comment type="caution">
    <text evidence="1">The sequence shown here is derived from an EMBL/GenBank/DDBJ whole genome shotgun (WGS) entry which is preliminary data.</text>
</comment>
<evidence type="ECO:0000313" key="1">
    <source>
        <dbReference type="EMBL" id="CAF0805074.1"/>
    </source>
</evidence>
<dbReference type="Gene3D" id="3.30.420.10">
    <property type="entry name" value="Ribonuclease H-like superfamily/Ribonuclease H"/>
    <property type="match status" value="1"/>
</dbReference>
<dbReference type="Proteomes" id="UP000663879">
    <property type="component" value="Unassembled WGS sequence"/>
</dbReference>
<dbReference type="SUPFAM" id="SSF53098">
    <property type="entry name" value="Ribonuclease H-like"/>
    <property type="match status" value="1"/>
</dbReference>
<accession>A0A813T1S6</accession>
<name>A0A813T1S6_9BILA</name>
<proteinExistence type="predicted"/>
<sequence length="100" mass="11366">MMDDLKKGIQACVVCKENQLVGKLDHPAKCLKVKGFIGLLLIVEFFTKFPYAVLIKSKTALEISEHLWQFFCLFDPAKEILSDQGTEFVNEVLDSMINKI</sequence>
<keyword evidence="2" id="KW-1185">Reference proteome</keyword>
<dbReference type="GO" id="GO:0003676">
    <property type="term" value="F:nucleic acid binding"/>
    <property type="evidence" value="ECO:0007669"/>
    <property type="project" value="InterPro"/>
</dbReference>